<dbReference type="Proteomes" id="UP001519460">
    <property type="component" value="Unassembled WGS sequence"/>
</dbReference>
<comment type="caution">
    <text evidence="2">The sequence shown here is derived from an EMBL/GenBank/DDBJ whole genome shotgun (WGS) entry which is preliminary data.</text>
</comment>
<evidence type="ECO:0000313" key="2">
    <source>
        <dbReference type="EMBL" id="KAK7486200.1"/>
    </source>
</evidence>
<name>A0ABD0KGT7_9CAEN</name>
<protein>
    <submittedName>
        <fullName evidence="2">Uncharacterized protein</fullName>
    </submittedName>
</protein>
<evidence type="ECO:0000313" key="3">
    <source>
        <dbReference type="Proteomes" id="UP001519460"/>
    </source>
</evidence>
<reference evidence="2 3" key="1">
    <citation type="journal article" date="2023" name="Sci. Data">
        <title>Genome assembly of the Korean intertidal mud-creeper Batillaria attramentaria.</title>
        <authorList>
            <person name="Patra A.K."/>
            <person name="Ho P.T."/>
            <person name="Jun S."/>
            <person name="Lee S.J."/>
            <person name="Kim Y."/>
            <person name="Won Y.J."/>
        </authorList>
    </citation>
    <scope>NUCLEOTIDE SEQUENCE [LARGE SCALE GENOMIC DNA]</scope>
    <source>
        <strain evidence="2">Wonlab-2016</strain>
    </source>
</reference>
<dbReference type="EMBL" id="JACVVK020000182">
    <property type="protein sequence ID" value="KAK7486200.1"/>
    <property type="molecule type" value="Genomic_DNA"/>
</dbReference>
<evidence type="ECO:0000256" key="1">
    <source>
        <dbReference type="SAM" id="MobiDB-lite"/>
    </source>
</evidence>
<gene>
    <name evidence="2" type="ORF">BaRGS_00022523</name>
</gene>
<sequence length="92" mass="10303">MVDFRVSVMECLPRLRQLDLEEIEEENGENTEVASAENDESESADDTHSTSEGKSSAAFRTLPGILHRNKLPNIDGWLCCRAMHPDTIAIMQ</sequence>
<feature type="region of interest" description="Disordered" evidence="1">
    <location>
        <begin position="21"/>
        <end position="59"/>
    </location>
</feature>
<organism evidence="2 3">
    <name type="scientific">Batillaria attramentaria</name>
    <dbReference type="NCBI Taxonomy" id="370345"/>
    <lineage>
        <taxon>Eukaryota</taxon>
        <taxon>Metazoa</taxon>
        <taxon>Spiralia</taxon>
        <taxon>Lophotrochozoa</taxon>
        <taxon>Mollusca</taxon>
        <taxon>Gastropoda</taxon>
        <taxon>Caenogastropoda</taxon>
        <taxon>Sorbeoconcha</taxon>
        <taxon>Cerithioidea</taxon>
        <taxon>Batillariidae</taxon>
        <taxon>Batillaria</taxon>
    </lineage>
</organism>
<keyword evidence="3" id="KW-1185">Reference proteome</keyword>
<dbReference type="AlphaFoldDB" id="A0ABD0KGT7"/>
<accession>A0ABD0KGT7</accession>
<proteinExistence type="predicted"/>